<evidence type="ECO:0000313" key="8">
    <source>
        <dbReference type="EMBL" id="PKF67776.1"/>
    </source>
</evidence>
<keyword evidence="4 7" id="KW-1133">Transmembrane helix</keyword>
<evidence type="ECO:0000256" key="6">
    <source>
        <dbReference type="SAM" id="MobiDB-lite"/>
    </source>
</evidence>
<name>A0A2N0X504_9CORY</name>
<dbReference type="GO" id="GO:0015171">
    <property type="term" value="F:amino acid transmembrane transporter activity"/>
    <property type="evidence" value="ECO:0007669"/>
    <property type="project" value="TreeGrafter"/>
</dbReference>
<dbReference type="InterPro" id="IPR001123">
    <property type="entry name" value="LeuE-type"/>
</dbReference>
<evidence type="ECO:0000256" key="4">
    <source>
        <dbReference type="ARBA" id="ARBA00022989"/>
    </source>
</evidence>
<evidence type="ECO:0000256" key="7">
    <source>
        <dbReference type="SAM" id="Phobius"/>
    </source>
</evidence>
<dbReference type="Pfam" id="PF01810">
    <property type="entry name" value="LysE"/>
    <property type="match status" value="1"/>
</dbReference>
<feature type="transmembrane region" description="Helical" evidence="7">
    <location>
        <begin position="146"/>
        <end position="163"/>
    </location>
</feature>
<dbReference type="OrthoDB" id="9784202at2"/>
<feature type="transmembrane region" description="Helical" evidence="7">
    <location>
        <begin position="6"/>
        <end position="25"/>
    </location>
</feature>
<feature type="transmembrane region" description="Helical" evidence="7">
    <location>
        <begin position="206"/>
        <end position="225"/>
    </location>
</feature>
<proteinExistence type="predicted"/>
<keyword evidence="3 7" id="KW-0812">Transmembrane</keyword>
<dbReference type="STRING" id="1121365.GCA_000375365_00946"/>
<feature type="region of interest" description="Disordered" evidence="6">
    <location>
        <begin position="101"/>
        <end position="134"/>
    </location>
</feature>
<keyword evidence="5 7" id="KW-0472">Membrane</keyword>
<reference evidence="8 9" key="1">
    <citation type="submission" date="2017-12" db="EMBL/GenBank/DDBJ databases">
        <title>Corynebacterium mastitidis 16-1433 Genome.</title>
        <authorList>
            <person name="Gulvik C.A."/>
        </authorList>
    </citation>
    <scope>NUCLEOTIDE SEQUENCE [LARGE SCALE GENOMIC DNA]</scope>
    <source>
        <strain evidence="8 9">16-1433</strain>
    </source>
</reference>
<evidence type="ECO:0000313" key="9">
    <source>
        <dbReference type="Proteomes" id="UP000233249"/>
    </source>
</evidence>
<accession>A0A2N0X504</accession>
<evidence type="ECO:0000256" key="2">
    <source>
        <dbReference type="ARBA" id="ARBA00022475"/>
    </source>
</evidence>
<sequence length="232" mass="23982">MTATAFLALLVTWCTAIVSPGPDIVQITRVGARSRRAGVWCAVGIMTGNAVWIVASLAGLAALMQAYPAILGWLQLVGGSYLGWMGYKALRAGLRSRSQRRGAEELPRASAASPGEGAGRGSAPSTGSSPELSPARAWRSGLATNMANPKAIVFFGAVFSQFIRPDMGAHWTVIVAAVLVAVGLAWFVGFALAVRALSARIARNGAAIDVVTGAIFLLLAAYMVVEGIGAVV</sequence>
<feature type="transmembrane region" description="Helical" evidence="7">
    <location>
        <begin position="70"/>
        <end position="90"/>
    </location>
</feature>
<dbReference type="PANTHER" id="PTHR30086:SF17">
    <property type="entry name" value="LYSE FAMILY TRANSLOCATOR"/>
    <property type="match status" value="1"/>
</dbReference>
<dbReference type="PANTHER" id="PTHR30086">
    <property type="entry name" value="ARGININE EXPORTER PROTEIN ARGO"/>
    <property type="match status" value="1"/>
</dbReference>
<evidence type="ECO:0000256" key="5">
    <source>
        <dbReference type="ARBA" id="ARBA00023136"/>
    </source>
</evidence>
<comment type="subcellular location">
    <subcellularLocation>
        <location evidence="1">Cell membrane</location>
        <topology evidence="1">Multi-pass membrane protein</topology>
    </subcellularLocation>
</comment>
<keyword evidence="2" id="KW-1003">Cell membrane</keyword>
<dbReference type="RefSeq" id="WP_101174368.1">
    <property type="nucleotide sequence ID" value="NZ_JAKRKB010000006.1"/>
</dbReference>
<comment type="caution">
    <text evidence="8">The sequence shown here is derived from an EMBL/GenBank/DDBJ whole genome shotgun (WGS) entry which is preliminary data.</text>
</comment>
<feature type="transmembrane region" description="Helical" evidence="7">
    <location>
        <begin position="169"/>
        <end position="194"/>
    </location>
</feature>
<gene>
    <name evidence="8" type="ORF">CXB45_10470</name>
</gene>
<dbReference type="GO" id="GO:0005886">
    <property type="term" value="C:plasma membrane"/>
    <property type="evidence" value="ECO:0007669"/>
    <property type="project" value="UniProtKB-SubCell"/>
</dbReference>
<evidence type="ECO:0000256" key="1">
    <source>
        <dbReference type="ARBA" id="ARBA00004651"/>
    </source>
</evidence>
<dbReference type="EMBL" id="PJAF01000044">
    <property type="protein sequence ID" value="PKF67776.1"/>
    <property type="molecule type" value="Genomic_DNA"/>
</dbReference>
<feature type="transmembrane region" description="Helical" evidence="7">
    <location>
        <begin position="37"/>
        <end position="64"/>
    </location>
</feature>
<dbReference type="AlphaFoldDB" id="A0A2N0X504"/>
<evidence type="ECO:0000256" key="3">
    <source>
        <dbReference type="ARBA" id="ARBA00022692"/>
    </source>
</evidence>
<protein>
    <submittedName>
        <fullName evidence="8">Threonine transporter</fullName>
    </submittedName>
</protein>
<organism evidence="8 9">
    <name type="scientific">Corynebacterium mastitidis</name>
    <dbReference type="NCBI Taxonomy" id="161890"/>
    <lineage>
        <taxon>Bacteria</taxon>
        <taxon>Bacillati</taxon>
        <taxon>Actinomycetota</taxon>
        <taxon>Actinomycetes</taxon>
        <taxon>Mycobacteriales</taxon>
        <taxon>Corynebacteriaceae</taxon>
        <taxon>Corynebacterium</taxon>
    </lineage>
</organism>
<dbReference type="Proteomes" id="UP000233249">
    <property type="component" value="Unassembled WGS sequence"/>
</dbReference>